<gene>
    <name evidence="9" type="ORF">OESDEN_09129</name>
</gene>
<dbReference type="PANTHER" id="PTHR47972">
    <property type="entry name" value="KINESIN-LIKE PROTEIN KLP-3"/>
    <property type="match status" value="1"/>
</dbReference>
<proteinExistence type="inferred from homology"/>
<comment type="subcellular location">
    <subcellularLocation>
        <location evidence="1">Cytoplasm</location>
        <location evidence="1">Cytoskeleton</location>
    </subcellularLocation>
</comment>
<comment type="similarity">
    <text evidence="5 6">Belongs to the TRAFAC class myosin-kinesin ATPase superfamily. Kinesin family.</text>
</comment>
<keyword evidence="7" id="KW-0175">Coiled coil</keyword>
<dbReference type="InterPro" id="IPR036961">
    <property type="entry name" value="Kinesin_motor_dom_sf"/>
</dbReference>
<dbReference type="GO" id="GO:0003777">
    <property type="term" value="F:microtubule motor activity"/>
    <property type="evidence" value="ECO:0007669"/>
    <property type="project" value="InterPro"/>
</dbReference>
<dbReference type="Gene3D" id="3.40.850.10">
    <property type="entry name" value="Kinesin motor domain"/>
    <property type="match status" value="1"/>
</dbReference>
<evidence type="ECO:0000259" key="8">
    <source>
        <dbReference type="PROSITE" id="PS50067"/>
    </source>
</evidence>
<keyword evidence="10" id="KW-1185">Reference proteome</keyword>
<dbReference type="GO" id="GO:0005524">
    <property type="term" value="F:ATP binding"/>
    <property type="evidence" value="ECO:0007669"/>
    <property type="project" value="UniProtKB-UniRule"/>
</dbReference>
<keyword evidence="2 5" id="KW-0547">Nucleotide-binding</keyword>
<sequence length="402" mass="44534">MKDAQNNTLQLALDTEKLKSSNLQLKVEELERANVEQRNCSQRLLSELSAKKDELRAKDEEIRLLHNAVVDLKGQIRVAVRVRPALGKELSVPVTHISYPGVTSIKLDQGKSAQTFEFQSVFGPNMTQARLFGEVEELILSCLHGYNVSIIAYGQTGSGKTFTMRGGEGDLQGVIPRAVKFLFQSKDKLSDLDWKFEFSASFLEVYNEEVYDLLAERKKLEVKIGSGSTVVDGLTLKEIADPNDIDTVLVMADRTRSTAATKCNEQSSRSHAVFELAIHGSNRTSGAVRHASLHLVDLAGSERVKDSGAEGDRFKEMTFINSALSNLQNCIRSQLNKSQHVPYRNSKLTMLLRDSLGAGNSKTMVIVALNPAITQVAETKRSLEFAQQMSLTKIGFARKQEQ</sequence>
<keyword evidence="5 6" id="KW-0505">Motor protein</keyword>
<dbReference type="OrthoDB" id="3176171at2759"/>
<dbReference type="AlphaFoldDB" id="A0A0B1T6I7"/>
<evidence type="ECO:0000256" key="6">
    <source>
        <dbReference type="RuleBase" id="RU000394"/>
    </source>
</evidence>
<reference evidence="9 10" key="1">
    <citation type="submission" date="2014-03" db="EMBL/GenBank/DDBJ databases">
        <title>Draft genome of the hookworm Oesophagostomum dentatum.</title>
        <authorList>
            <person name="Mitreva M."/>
        </authorList>
    </citation>
    <scope>NUCLEOTIDE SEQUENCE [LARGE SCALE GENOMIC DNA]</scope>
    <source>
        <strain evidence="9 10">OD-Hann</strain>
    </source>
</reference>
<evidence type="ECO:0000313" key="10">
    <source>
        <dbReference type="Proteomes" id="UP000053660"/>
    </source>
</evidence>
<dbReference type="PANTHER" id="PTHR47972:SF30">
    <property type="entry name" value="KINESIN MOTOR DOMAIN-CONTAINING PROTEIN"/>
    <property type="match status" value="1"/>
</dbReference>
<dbReference type="PROSITE" id="PS00411">
    <property type="entry name" value="KINESIN_MOTOR_1"/>
    <property type="match status" value="1"/>
</dbReference>
<dbReference type="GO" id="GO:0008017">
    <property type="term" value="F:microtubule binding"/>
    <property type="evidence" value="ECO:0007669"/>
    <property type="project" value="InterPro"/>
</dbReference>
<organism evidence="9 10">
    <name type="scientific">Oesophagostomum dentatum</name>
    <name type="common">Nodular worm</name>
    <dbReference type="NCBI Taxonomy" id="61180"/>
    <lineage>
        <taxon>Eukaryota</taxon>
        <taxon>Metazoa</taxon>
        <taxon>Ecdysozoa</taxon>
        <taxon>Nematoda</taxon>
        <taxon>Chromadorea</taxon>
        <taxon>Rhabditida</taxon>
        <taxon>Rhabditina</taxon>
        <taxon>Rhabditomorpha</taxon>
        <taxon>Strongyloidea</taxon>
        <taxon>Strongylidae</taxon>
        <taxon>Oesophagostomum</taxon>
    </lineage>
</organism>
<dbReference type="InterPro" id="IPR027640">
    <property type="entry name" value="Kinesin-like_fam"/>
</dbReference>
<dbReference type="PRINTS" id="PR00380">
    <property type="entry name" value="KINESINHEAVY"/>
</dbReference>
<keyword evidence="4" id="KW-0963">Cytoplasm</keyword>
<evidence type="ECO:0000256" key="5">
    <source>
        <dbReference type="PROSITE-ProRule" id="PRU00283"/>
    </source>
</evidence>
<keyword evidence="3 5" id="KW-0067">ATP-binding</keyword>
<feature type="binding site" evidence="5">
    <location>
        <begin position="154"/>
        <end position="161"/>
    </location>
    <ligand>
        <name>ATP</name>
        <dbReference type="ChEBI" id="CHEBI:30616"/>
    </ligand>
</feature>
<dbReference type="InterPro" id="IPR019821">
    <property type="entry name" value="Kinesin_motor_CS"/>
</dbReference>
<dbReference type="SUPFAM" id="SSF52540">
    <property type="entry name" value="P-loop containing nucleoside triphosphate hydrolases"/>
    <property type="match status" value="1"/>
</dbReference>
<evidence type="ECO:0000256" key="3">
    <source>
        <dbReference type="ARBA" id="ARBA00022840"/>
    </source>
</evidence>
<dbReference type="Pfam" id="PF00225">
    <property type="entry name" value="Kinesin"/>
    <property type="match status" value="1"/>
</dbReference>
<keyword evidence="6" id="KW-0493">Microtubule</keyword>
<protein>
    <recommendedName>
        <fullName evidence="6">Kinesin-like protein</fullName>
    </recommendedName>
</protein>
<dbReference type="PROSITE" id="PS50067">
    <property type="entry name" value="KINESIN_MOTOR_2"/>
    <property type="match status" value="1"/>
</dbReference>
<evidence type="ECO:0000256" key="1">
    <source>
        <dbReference type="ARBA" id="ARBA00004245"/>
    </source>
</evidence>
<accession>A0A0B1T6I7</accession>
<keyword evidence="4" id="KW-0206">Cytoskeleton</keyword>
<evidence type="ECO:0000256" key="4">
    <source>
        <dbReference type="ARBA" id="ARBA00023212"/>
    </source>
</evidence>
<dbReference type="GO" id="GO:0005874">
    <property type="term" value="C:microtubule"/>
    <property type="evidence" value="ECO:0007669"/>
    <property type="project" value="UniProtKB-KW"/>
</dbReference>
<dbReference type="InterPro" id="IPR001752">
    <property type="entry name" value="Kinesin_motor_dom"/>
</dbReference>
<dbReference type="Proteomes" id="UP000053660">
    <property type="component" value="Unassembled WGS sequence"/>
</dbReference>
<name>A0A0B1T6I7_OESDE</name>
<feature type="coiled-coil region" evidence="7">
    <location>
        <begin position="13"/>
        <end position="61"/>
    </location>
</feature>
<dbReference type="EMBL" id="KN552432">
    <property type="protein sequence ID" value="KHJ91015.1"/>
    <property type="molecule type" value="Genomic_DNA"/>
</dbReference>
<feature type="domain" description="Kinesin motor" evidence="8">
    <location>
        <begin position="75"/>
        <end position="392"/>
    </location>
</feature>
<dbReference type="GO" id="GO:0007018">
    <property type="term" value="P:microtubule-based movement"/>
    <property type="evidence" value="ECO:0007669"/>
    <property type="project" value="InterPro"/>
</dbReference>
<evidence type="ECO:0000256" key="2">
    <source>
        <dbReference type="ARBA" id="ARBA00022741"/>
    </source>
</evidence>
<dbReference type="SMART" id="SM00129">
    <property type="entry name" value="KISc"/>
    <property type="match status" value="1"/>
</dbReference>
<evidence type="ECO:0000256" key="7">
    <source>
        <dbReference type="SAM" id="Coils"/>
    </source>
</evidence>
<evidence type="ECO:0000313" key="9">
    <source>
        <dbReference type="EMBL" id="KHJ91015.1"/>
    </source>
</evidence>
<dbReference type="InterPro" id="IPR027417">
    <property type="entry name" value="P-loop_NTPase"/>
</dbReference>